<evidence type="ECO:0000313" key="1">
    <source>
        <dbReference type="EMBL" id="KAF2631317.1"/>
    </source>
</evidence>
<proteinExistence type="predicted"/>
<reference evidence="1" key="1">
    <citation type="journal article" date="2020" name="Stud. Mycol.">
        <title>101 Dothideomycetes genomes: a test case for predicting lifestyles and emergence of pathogens.</title>
        <authorList>
            <person name="Haridas S."/>
            <person name="Albert R."/>
            <person name="Binder M."/>
            <person name="Bloem J."/>
            <person name="Labutti K."/>
            <person name="Salamov A."/>
            <person name="Andreopoulos B."/>
            <person name="Baker S."/>
            <person name="Barry K."/>
            <person name="Bills G."/>
            <person name="Bluhm B."/>
            <person name="Cannon C."/>
            <person name="Castanera R."/>
            <person name="Culley D."/>
            <person name="Daum C."/>
            <person name="Ezra D."/>
            <person name="Gonzalez J."/>
            <person name="Henrissat B."/>
            <person name="Kuo A."/>
            <person name="Liang C."/>
            <person name="Lipzen A."/>
            <person name="Lutzoni F."/>
            <person name="Magnuson J."/>
            <person name="Mondo S."/>
            <person name="Nolan M."/>
            <person name="Ohm R."/>
            <person name="Pangilinan J."/>
            <person name="Park H.-J."/>
            <person name="Ramirez L."/>
            <person name="Alfaro M."/>
            <person name="Sun H."/>
            <person name="Tritt A."/>
            <person name="Yoshinaga Y."/>
            <person name="Zwiers L.-H."/>
            <person name="Turgeon B."/>
            <person name="Goodwin S."/>
            <person name="Spatafora J."/>
            <person name="Crous P."/>
            <person name="Grigoriev I."/>
        </authorList>
    </citation>
    <scope>NUCLEOTIDE SEQUENCE</scope>
    <source>
        <strain evidence="1">CBS 525.71</strain>
    </source>
</reference>
<protein>
    <submittedName>
        <fullName evidence="1">Uncharacterized protein</fullName>
    </submittedName>
</protein>
<gene>
    <name evidence="1" type="ORF">BU25DRAFT_334075</name>
</gene>
<evidence type="ECO:0000313" key="2">
    <source>
        <dbReference type="Proteomes" id="UP000799754"/>
    </source>
</evidence>
<dbReference type="EMBL" id="MU006705">
    <property type="protein sequence ID" value="KAF2631317.1"/>
    <property type="molecule type" value="Genomic_DNA"/>
</dbReference>
<name>A0ACB6SCT4_9PLEO</name>
<comment type="caution">
    <text evidence="1">The sequence shown here is derived from an EMBL/GenBank/DDBJ whole genome shotgun (WGS) entry which is preliminary data.</text>
</comment>
<keyword evidence="2" id="KW-1185">Reference proteome</keyword>
<organism evidence="1 2">
    <name type="scientific">Macroventuria anomochaeta</name>
    <dbReference type="NCBI Taxonomy" id="301207"/>
    <lineage>
        <taxon>Eukaryota</taxon>
        <taxon>Fungi</taxon>
        <taxon>Dikarya</taxon>
        <taxon>Ascomycota</taxon>
        <taxon>Pezizomycotina</taxon>
        <taxon>Dothideomycetes</taxon>
        <taxon>Pleosporomycetidae</taxon>
        <taxon>Pleosporales</taxon>
        <taxon>Pleosporineae</taxon>
        <taxon>Didymellaceae</taxon>
        <taxon>Macroventuria</taxon>
    </lineage>
</organism>
<sequence>MSAGRAGSAHNPIFLEDTRPPQEAVAHPTNNKKKAATKPVRDSSGRFIKSETSTKPKPDRKKVIKVAAPPKLKKQARPEKTECIICAITKNTKRNFKASNDEGTCEHFESVCDLCVQKQIKTKITARQLTDAHLPCMFPSCDVVLDHTALKKVMSKALFETWDTAVTKHLLAADPSYIACLNPKCDTYFSAEDCNSKHKASSSKSKSKSKSKQKENVNKAACPYCDHELCLSCNRPWHSGSCNSAKRLEDKQSENTIKKLGAKPCPKCYVNIEKQGGCDHMNCQRCRHNFCWECLGPYNGNNNNHAETCSHRRPMIAHDIGNFVDENLTVAQVNQLIERARRDREAGRVPQPNLQLAPGVQLVNGAAVLPPPPPPPPRLPPPSMLPAVAAGALLRHLNELPVPPPPGLPFHDIPGLLQRMNEVMGFFGRGGPAQ</sequence>
<dbReference type="Proteomes" id="UP000799754">
    <property type="component" value="Unassembled WGS sequence"/>
</dbReference>
<accession>A0ACB6SCT4</accession>